<gene>
    <name evidence="1" type="ORF">FA13DRAFT_1771116</name>
</gene>
<protein>
    <submittedName>
        <fullName evidence="1">Uncharacterized protein</fullName>
    </submittedName>
</protein>
<organism evidence="1 2">
    <name type="scientific">Coprinellus micaceus</name>
    <name type="common">Glistening ink-cap mushroom</name>
    <name type="synonym">Coprinus micaceus</name>
    <dbReference type="NCBI Taxonomy" id="71717"/>
    <lineage>
        <taxon>Eukaryota</taxon>
        <taxon>Fungi</taxon>
        <taxon>Dikarya</taxon>
        <taxon>Basidiomycota</taxon>
        <taxon>Agaricomycotina</taxon>
        <taxon>Agaricomycetes</taxon>
        <taxon>Agaricomycetidae</taxon>
        <taxon>Agaricales</taxon>
        <taxon>Agaricineae</taxon>
        <taxon>Psathyrellaceae</taxon>
        <taxon>Coprinellus</taxon>
    </lineage>
</organism>
<comment type="caution">
    <text evidence="1">The sequence shown here is derived from an EMBL/GenBank/DDBJ whole genome shotgun (WGS) entry which is preliminary data.</text>
</comment>
<evidence type="ECO:0000313" key="2">
    <source>
        <dbReference type="Proteomes" id="UP000298030"/>
    </source>
</evidence>
<dbReference type="AlphaFoldDB" id="A0A4Y7TR79"/>
<dbReference type="Proteomes" id="UP000298030">
    <property type="component" value="Unassembled WGS sequence"/>
</dbReference>
<name>A0A4Y7TR79_COPMI</name>
<dbReference type="EMBL" id="QPFP01000005">
    <property type="protein sequence ID" value="TEB36481.1"/>
    <property type="molecule type" value="Genomic_DNA"/>
</dbReference>
<sequence length="398" mass="44654">MNKGKGRVSPSQFQINRLGAPTERLAKDDDENRRYLDRVGGGTRLSTRGVIGAHTCSIASRRTHAARLAWRRNEGYTLSRLLSTSQARWYYLQDKAAIDTRLISSRGIELTEPEPETQGKDTLEATTIILQPGGGFPFPWLLEGCCCAGTVLFTPKGTPTFFTSVGFPSLKCDGDGMGMNGHRWARKTRCRWWLAWTSEQALMGSKGHIRVTSCELSVHIQLDPPTPVLWAWGPSQWTTRVWVGEPDMGREHEGGVIGQTLPLDQRLGLSVVGRSIWDDGETPIVTGRRSEQAPKHSSTYYVIRAVDLWSNVLTYSTFVVLDTRVPRWFWESEEVMGMGKLHRGGRRHMRVIVRLPPNSDLDPAKLLRFVGDPAPLQGRAECWYGMLDATIYLGVKPY</sequence>
<proteinExistence type="predicted"/>
<evidence type="ECO:0000313" key="1">
    <source>
        <dbReference type="EMBL" id="TEB36481.1"/>
    </source>
</evidence>
<reference evidence="1 2" key="1">
    <citation type="journal article" date="2019" name="Nat. Ecol. Evol.">
        <title>Megaphylogeny resolves global patterns of mushroom evolution.</title>
        <authorList>
            <person name="Varga T."/>
            <person name="Krizsan K."/>
            <person name="Foldi C."/>
            <person name="Dima B."/>
            <person name="Sanchez-Garcia M."/>
            <person name="Sanchez-Ramirez S."/>
            <person name="Szollosi G.J."/>
            <person name="Szarkandi J.G."/>
            <person name="Papp V."/>
            <person name="Albert L."/>
            <person name="Andreopoulos W."/>
            <person name="Angelini C."/>
            <person name="Antonin V."/>
            <person name="Barry K.W."/>
            <person name="Bougher N.L."/>
            <person name="Buchanan P."/>
            <person name="Buyck B."/>
            <person name="Bense V."/>
            <person name="Catcheside P."/>
            <person name="Chovatia M."/>
            <person name="Cooper J."/>
            <person name="Damon W."/>
            <person name="Desjardin D."/>
            <person name="Finy P."/>
            <person name="Geml J."/>
            <person name="Haridas S."/>
            <person name="Hughes K."/>
            <person name="Justo A."/>
            <person name="Karasinski D."/>
            <person name="Kautmanova I."/>
            <person name="Kiss B."/>
            <person name="Kocsube S."/>
            <person name="Kotiranta H."/>
            <person name="LaButti K.M."/>
            <person name="Lechner B.E."/>
            <person name="Liimatainen K."/>
            <person name="Lipzen A."/>
            <person name="Lukacs Z."/>
            <person name="Mihaltcheva S."/>
            <person name="Morgado L.N."/>
            <person name="Niskanen T."/>
            <person name="Noordeloos M.E."/>
            <person name="Ohm R.A."/>
            <person name="Ortiz-Santana B."/>
            <person name="Ovrebo C."/>
            <person name="Racz N."/>
            <person name="Riley R."/>
            <person name="Savchenko A."/>
            <person name="Shiryaev A."/>
            <person name="Soop K."/>
            <person name="Spirin V."/>
            <person name="Szebenyi C."/>
            <person name="Tomsovsky M."/>
            <person name="Tulloss R.E."/>
            <person name="Uehling J."/>
            <person name="Grigoriev I.V."/>
            <person name="Vagvolgyi C."/>
            <person name="Papp T."/>
            <person name="Martin F.M."/>
            <person name="Miettinen O."/>
            <person name="Hibbett D.S."/>
            <person name="Nagy L.G."/>
        </authorList>
    </citation>
    <scope>NUCLEOTIDE SEQUENCE [LARGE SCALE GENOMIC DNA]</scope>
    <source>
        <strain evidence="1 2">FP101781</strain>
    </source>
</reference>
<accession>A0A4Y7TR79</accession>
<keyword evidence="2" id="KW-1185">Reference proteome</keyword>